<keyword evidence="2" id="KW-0325">Glycoprotein</keyword>
<dbReference type="InterPro" id="IPR036514">
    <property type="entry name" value="SGNH_hydro_sf"/>
</dbReference>
<gene>
    <name evidence="4" type="ORF">SAY87_013382</name>
</gene>
<evidence type="ECO:0008006" key="6">
    <source>
        <dbReference type="Google" id="ProtNLM"/>
    </source>
</evidence>
<keyword evidence="5" id="KW-1185">Reference proteome</keyword>
<dbReference type="GO" id="GO:0016788">
    <property type="term" value="F:hydrolase activity, acting on ester bonds"/>
    <property type="evidence" value="ECO:0007669"/>
    <property type="project" value="InterPro"/>
</dbReference>
<reference evidence="4 5" key="1">
    <citation type="journal article" date="2023" name="Hortic Res">
        <title>Pangenome of water caltrop reveals structural variations and asymmetric subgenome divergence after allopolyploidization.</title>
        <authorList>
            <person name="Zhang X."/>
            <person name="Chen Y."/>
            <person name="Wang L."/>
            <person name="Yuan Y."/>
            <person name="Fang M."/>
            <person name="Shi L."/>
            <person name="Lu R."/>
            <person name="Comes H.P."/>
            <person name="Ma Y."/>
            <person name="Chen Y."/>
            <person name="Huang G."/>
            <person name="Zhou Y."/>
            <person name="Zheng Z."/>
            <person name="Qiu Y."/>
        </authorList>
    </citation>
    <scope>NUCLEOTIDE SEQUENCE [LARGE SCALE GENOMIC DNA]</scope>
    <source>
        <tissue evidence="4">Roots</tissue>
    </source>
</reference>
<protein>
    <recommendedName>
        <fullName evidence="6">GDSL esterase/lipase</fullName>
    </recommendedName>
</protein>
<sequence length="433" mass="46088">MVPCNKYAILFLQAAVMVAVLCAVPSHGKIDGQISSSLNLAGSFDTVFAFGDSDTDNGNCRLIGGFRNFVGGWLNTLKGAMALQSGGGFGGSVGGAVSAPGGSAAGGSDGGSKQVTVSGNGLINGKLIIEHLCDALGIPSIQPYQNHAANFSSGANFAVAGSTTLPGSFFLHNNLLSLMWKTVPETFDTQLQWFNNFIQNFKNKGAGGKGGKPNMDNTLFWLGGVGKSDFARIHRVSASSEWLTQQAIDHITKFIQGIVSQGAKYIVVQGLPPVGCLPLDLATSSVTERDQNGCAARINNAVMRHNELLQRTIGSLQKSFPKCVFVYADIWKAYMQVLSGYHQYGFTEPFKACCGIRDGSQYNFNLKDLCGTLGTTVCSEANKHMVWDGIHFTAAMHTVIFKLFTEGGCTHPTFEQLLKIKSAAQKVDQSVGA</sequence>
<evidence type="ECO:0000313" key="5">
    <source>
        <dbReference type="Proteomes" id="UP001345219"/>
    </source>
</evidence>
<dbReference type="AlphaFoldDB" id="A0AAN7KBF7"/>
<evidence type="ECO:0000256" key="3">
    <source>
        <dbReference type="SAM" id="SignalP"/>
    </source>
</evidence>
<keyword evidence="3" id="KW-0732">Signal</keyword>
<evidence type="ECO:0000256" key="1">
    <source>
        <dbReference type="ARBA" id="ARBA00008668"/>
    </source>
</evidence>
<feature type="signal peptide" evidence="3">
    <location>
        <begin position="1"/>
        <end position="23"/>
    </location>
</feature>
<proteinExistence type="inferred from homology"/>
<dbReference type="InterPro" id="IPR001087">
    <property type="entry name" value="GDSL"/>
</dbReference>
<dbReference type="Pfam" id="PF00657">
    <property type="entry name" value="Lipase_GDSL"/>
    <property type="match status" value="1"/>
</dbReference>
<dbReference type="Proteomes" id="UP001345219">
    <property type="component" value="Chromosome 11"/>
</dbReference>
<evidence type="ECO:0000313" key="4">
    <source>
        <dbReference type="EMBL" id="KAK4763944.1"/>
    </source>
</evidence>
<dbReference type="EMBL" id="JAXIOK010000008">
    <property type="protein sequence ID" value="KAK4763944.1"/>
    <property type="molecule type" value="Genomic_DNA"/>
</dbReference>
<name>A0AAN7KBF7_9MYRT</name>
<comment type="caution">
    <text evidence="4">The sequence shown here is derived from an EMBL/GenBank/DDBJ whole genome shotgun (WGS) entry which is preliminary data.</text>
</comment>
<dbReference type="PANTHER" id="PTHR22835:SF532">
    <property type="entry name" value="SERINE-RICH ADHESIN FOR PLATELETS-LIKE ISOFORM X1"/>
    <property type="match status" value="1"/>
</dbReference>
<dbReference type="Gene3D" id="3.40.50.1110">
    <property type="entry name" value="SGNH hydrolase"/>
    <property type="match status" value="1"/>
</dbReference>
<evidence type="ECO:0000256" key="2">
    <source>
        <dbReference type="ARBA" id="ARBA00023180"/>
    </source>
</evidence>
<dbReference type="PANTHER" id="PTHR22835">
    <property type="entry name" value="ZINC FINGER FYVE DOMAIN CONTAINING PROTEIN"/>
    <property type="match status" value="1"/>
</dbReference>
<accession>A0AAN7KBF7</accession>
<comment type="similarity">
    <text evidence="1">Belongs to the 'GDSL' lipolytic enzyme family.</text>
</comment>
<dbReference type="SUPFAM" id="SSF52266">
    <property type="entry name" value="SGNH hydrolase"/>
    <property type="match status" value="1"/>
</dbReference>
<feature type="chain" id="PRO_5043023544" description="GDSL esterase/lipase" evidence="3">
    <location>
        <begin position="24"/>
        <end position="433"/>
    </location>
</feature>
<organism evidence="4 5">
    <name type="scientific">Trapa incisa</name>
    <dbReference type="NCBI Taxonomy" id="236973"/>
    <lineage>
        <taxon>Eukaryota</taxon>
        <taxon>Viridiplantae</taxon>
        <taxon>Streptophyta</taxon>
        <taxon>Embryophyta</taxon>
        <taxon>Tracheophyta</taxon>
        <taxon>Spermatophyta</taxon>
        <taxon>Magnoliopsida</taxon>
        <taxon>eudicotyledons</taxon>
        <taxon>Gunneridae</taxon>
        <taxon>Pentapetalae</taxon>
        <taxon>rosids</taxon>
        <taxon>malvids</taxon>
        <taxon>Myrtales</taxon>
        <taxon>Lythraceae</taxon>
        <taxon>Trapa</taxon>
    </lineage>
</organism>